<feature type="transmembrane region" description="Helical" evidence="9">
    <location>
        <begin position="316"/>
        <end position="336"/>
    </location>
</feature>
<evidence type="ECO:0000256" key="5">
    <source>
        <dbReference type="ARBA" id="ARBA00022777"/>
    </source>
</evidence>
<feature type="domain" description="Protein kinase" evidence="10">
    <location>
        <begin position="6"/>
        <end position="257"/>
    </location>
</feature>
<name>A0ABV1NX46_9ACTN</name>
<evidence type="ECO:0000256" key="9">
    <source>
        <dbReference type="SAM" id="Phobius"/>
    </source>
</evidence>
<accession>A0ABV1NX46</accession>
<evidence type="ECO:0000256" key="1">
    <source>
        <dbReference type="ARBA" id="ARBA00012513"/>
    </source>
</evidence>
<keyword evidence="4 7" id="KW-0547">Nucleotide-binding</keyword>
<evidence type="ECO:0000259" key="10">
    <source>
        <dbReference type="PROSITE" id="PS50011"/>
    </source>
</evidence>
<keyword evidence="6 7" id="KW-0067">ATP-binding</keyword>
<proteinExistence type="predicted"/>
<dbReference type="InterPro" id="IPR017441">
    <property type="entry name" value="Protein_kinase_ATP_BS"/>
</dbReference>
<dbReference type="SMART" id="SM00220">
    <property type="entry name" value="S_TKc"/>
    <property type="match status" value="1"/>
</dbReference>
<dbReference type="InterPro" id="IPR000719">
    <property type="entry name" value="Prot_kinase_dom"/>
</dbReference>
<evidence type="ECO:0000256" key="8">
    <source>
        <dbReference type="SAM" id="MobiDB-lite"/>
    </source>
</evidence>
<dbReference type="CDD" id="cd14014">
    <property type="entry name" value="STKc_PknB_like"/>
    <property type="match status" value="1"/>
</dbReference>
<keyword evidence="9" id="KW-1133">Transmembrane helix</keyword>
<evidence type="ECO:0000256" key="2">
    <source>
        <dbReference type="ARBA" id="ARBA00022527"/>
    </source>
</evidence>
<dbReference type="EC" id="2.7.11.1" evidence="1"/>
<dbReference type="InterPro" id="IPR011009">
    <property type="entry name" value="Kinase-like_dom_sf"/>
</dbReference>
<evidence type="ECO:0000256" key="6">
    <source>
        <dbReference type="ARBA" id="ARBA00022840"/>
    </source>
</evidence>
<sequence length="483" mass="49984">MIAGRYTLDREVGRGGMGAVWLGRDEVLGRQVAVKRIGLAPGASDADLHRAEREAKLAARLNHPHVVAVFDLVDEGDQQWLVMEYVEGTNLSGLLRDRGRLTPDQAAPLLGQAADALAAAHAAGIVHRDVKPSNMLVTDEGHLKLSDFGIARAEADPSLTQTGLLTGSPAYLAPEVASGSTATDRSDVWSLGASLYHALSGHPPYEVKDNVLGALYRIVHEDPPRLDDAGWLAPLLEHTMTHDPAERWPMHRVRDFLAAGPGSAETAVLPRAGSGETQRLSVLPPVSTGVAPVVTPAAAAAATGGRAERPRRAGPVLAAALALVAIAAVTGLAFVLGNDRATEQPATAAPGSGGSASGSPEASPSGSPSGSPSPTAQPRPTAASMTAFVDQYIPLAASDPESAFAMLTPAFQQASGGLDGYLGFWGTVRRAEVLDVSADPAAGTVSYVYRRQTEAGGGPVEESVTLQLQQQSDGSYLIAGDLS</sequence>
<evidence type="ECO:0000313" key="12">
    <source>
        <dbReference type="Proteomes" id="UP001482520"/>
    </source>
</evidence>
<evidence type="ECO:0000256" key="7">
    <source>
        <dbReference type="PROSITE-ProRule" id="PRU10141"/>
    </source>
</evidence>
<feature type="compositionally biased region" description="Low complexity" evidence="8">
    <location>
        <begin position="357"/>
        <end position="376"/>
    </location>
</feature>
<dbReference type="RefSeq" id="WP_349804264.1">
    <property type="nucleotide sequence ID" value="NZ_JBEGDP010000006.1"/>
</dbReference>
<dbReference type="Pfam" id="PF00069">
    <property type="entry name" value="Pkinase"/>
    <property type="match status" value="1"/>
</dbReference>
<dbReference type="GO" id="GO:0004674">
    <property type="term" value="F:protein serine/threonine kinase activity"/>
    <property type="evidence" value="ECO:0007669"/>
    <property type="project" value="UniProtKB-EC"/>
</dbReference>
<reference evidence="11 12" key="1">
    <citation type="submission" date="2024-02" db="EMBL/GenBank/DDBJ databases">
        <title>Full genome sequence of Nocardioides kribbensis.</title>
        <authorList>
            <person name="Poletto B.L."/>
            <person name="Silva G."/>
            <person name="Galante D."/>
            <person name="Campos K.R."/>
            <person name="Santos M.B.N."/>
            <person name="Sacchi C.T."/>
        </authorList>
    </citation>
    <scope>NUCLEOTIDE SEQUENCE [LARGE SCALE GENOMIC DNA]</scope>
    <source>
        <strain evidence="11 12">O4R</strain>
    </source>
</reference>
<keyword evidence="9" id="KW-0472">Membrane</keyword>
<dbReference type="EMBL" id="JBEGDP010000006">
    <property type="protein sequence ID" value="MEQ7847091.1"/>
    <property type="molecule type" value="Genomic_DNA"/>
</dbReference>
<dbReference type="SUPFAM" id="SSF56112">
    <property type="entry name" value="Protein kinase-like (PK-like)"/>
    <property type="match status" value="1"/>
</dbReference>
<organism evidence="11 12">
    <name type="scientific">Nocardioides kribbensis</name>
    <dbReference type="NCBI Taxonomy" id="305517"/>
    <lineage>
        <taxon>Bacteria</taxon>
        <taxon>Bacillati</taxon>
        <taxon>Actinomycetota</taxon>
        <taxon>Actinomycetes</taxon>
        <taxon>Propionibacteriales</taxon>
        <taxon>Nocardioidaceae</taxon>
        <taxon>Nocardioides</taxon>
    </lineage>
</organism>
<evidence type="ECO:0000256" key="3">
    <source>
        <dbReference type="ARBA" id="ARBA00022679"/>
    </source>
</evidence>
<dbReference type="Gene3D" id="1.10.510.10">
    <property type="entry name" value="Transferase(Phosphotransferase) domain 1"/>
    <property type="match status" value="1"/>
</dbReference>
<evidence type="ECO:0000256" key="4">
    <source>
        <dbReference type="ARBA" id="ARBA00022741"/>
    </source>
</evidence>
<keyword evidence="5 11" id="KW-0418">Kinase</keyword>
<evidence type="ECO:0000313" key="11">
    <source>
        <dbReference type="EMBL" id="MEQ7847091.1"/>
    </source>
</evidence>
<dbReference type="PANTHER" id="PTHR43289">
    <property type="entry name" value="MITOGEN-ACTIVATED PROTEIN KINASE KINASE KINASE 20-RELATED"/>
    <property type="match status" value="1"/>
</dbReference>
<dbReference type="PROSITE" id="PS50011">
    <property type="entry name" value="PROTEIN_KINASE_DOM"/>
    <property type="match status" value="1"/>
</dbReference>
<gene>
    <name evidence="11" type="ORF">V6R90_07350</name>
</gene>
<dbReference type="PANTHER" id="PTHR43289:SF6">
    <property type="entry name" value="SERINE_THREONINE-PROTEIN KINASE NEKL-3"/>
    <property type="match status" value="1"/>
</dbReference>
<dbReference type="PROSITE" id="PS00108">
    <property type="entry name" value="PROTEIN_KINASE_ST"/>
    <property type="match status" value="1"/>
</dbReference>
<protein>
    <recommendedName>
        <fullName evidence="1">non-specific serine/threonine protein kinase</fullName>
        <ecNumber evidence="1">2.7.11.1</ecNumber>
    </recommendedName>
</protein>
<keyword evidence="3 11" id="KW-0808">Transferase</keyword>
<keyword evidence="2" id="KW-0723">Serine/threonine-protein kinase</keyword>
<keyword evidence="9" id="KW-0812">Transmembrane</keyword>
<dbReference type="Proteomes" id="UP001482520">
    <property type="component" value="Unassembled WGS sequence"/>
</dbReference>
<dbReference type="Gene3D" id="3.30.200.20">
    <property type="entry name" value="Phosphorylase Kinase, domain 1"/>
    <property type="match status" value="1"/>
</dbReference>
<comment type="caution">
    <text evidence="11">The sequence shown here is derived from an EMBL/GenBank/DDBJ whole genome shotgun (WGS) entry which is preliminary data.</text>
</comment>
<feature type="region of interest" description="Disordered" evidence="8">
    <location>
        <begin position="344"/>
        <end position="381"/>
    </location>
</feature>
<feature type="binding site" evidence="7">
    <location>
        <position position="35"/>
    </location>
    <ligand>
        <name>ATP</name>
        <dbReference type="ChEBI" id="CHEBI:30616"/>
    </ligand>
</feature>
<dbReference type="InterPro" id="IPR008271">
    <property type="entry name" value="Ser/Thr_kinase_AS"/>
</dbReference>
<dbReference type="PROSITE" id="PS00107">
    <property type="entry name" value="PROTEIN_KINASE_ATP"/>
    <property type="match status" value="1"/>
</dbReference>
<keyword evidence="12" id="KW-1185">Reference proteome</keyword>